<dbReference type="PATRIC" id="fig|1227739.3.peg.152"/>
<gene>
    <name evidence="1" type="ORF">Hsw_PA0123</name>
</gene>
<dbReference type="HOGENOM" id="CLU_2422954_0_0_10"/>
<keyword evidence="1" id="KW-0614">Plasmid</keyword>
<keyword evidence="2" id="KW-1185">Reference proteome</keyword>
<dbReference type="RefSeq" id="WP_155832748.1">
    <property type="nucleotide sequence ID" value="NZ_CP007144.1"/>
</dbReference>
<proteinExistence type="predicted"/>
<protein>
    <recommendedName>
        <fullName evidence="3">HEAT repeat domain-containing protein</fullName>
    </recommendedName>
</protein>
<evidence type="ECO:0000313" key="2">
    <source>
        <dbReference type="Proteomes" id="UP000019423"/>
    </source>
</evidence>
<geneLocation type="plasmid" evidence="1 2">
    <name>pHsw1</name>
</geneLocation>
<organism evidence="1 2">
    <name type="scientific">Hymenobacter swuensis DY53</name>
    <dbReference type="NCBI Taxonomy" id="1227739"/>
    <lineage>
        <taxon>Bacteria</taxon>
        <taxon>Pseudomonadati</taxon>
        <taxon>Bacteroidota</taxon>
        <taxon>Cytophagia</taxon>
        <taxon>Cytophagales</taxon>
        <taxon>Hymenobacteraceae</taxon>
        <taxon>Hymenobacter</taxon>
    </lineage>
</organism>
<dbReference type="EMBL" id="CP007144">
    <property type="protein sequence ID" value="AHJ95456.1"/>
    <property type="molecule type" value="Genomic_DNA"/>
</dbReference>
<reference evidence="1 2" key="1">
    <citation type="submission" date="2014-01" db="EMBL/GenBank/DDBJ databases">
        <title>Complete sequence of plasmid1 of ionizing-radiation resistance bacterium Hymenobacter swuensis DY53.</title>
        <authorList>
            <person name="Jung J.-H."/>
            <person name="Jeong S.-W."/>
            <person name="Joe M.-H."/>
            <person name="Cho y.-j."/>
            <person name="Kim M.-K."/>
            <person name="Lim S.-Y."/>
        </authorList>
    </citation>
    <scope>NUCLEOTIDE SEQUENCE [LARGE SCALE GENOMIC DNA]</scope>
    <source>
        <strain evidence="1 2">DY53</strain>
        <plasmid evidence="1 2">pHsw1</plasmid>
    </source>
</reference>
<name>W8EYR2_9BACT</name>
<dbReference type="Proteomes" id="UP000019423">
    <property type="component" value="Plasmid pHsw1"/>
</dbReference>
<dbReference type="OrthoDB" id="881362at2"/>
<accession>W8EYR2</accession>
<dbReference type="AlphaFoldDB" id="W8EYR2"/>
<evidence type="ECO:0000313" key="1">
    <source>
        <dbReference type="EMBL" id="AHJ95456.1"/>
    </source>
</evidence>
<sequence length="91" mass="10648">MYTQAGPVLALLAGLLEDAEAPVRYWAMVALMDMSPLRPWFDARLNAQDFDPLYPGIRRVTEEFIRNDQDDFAGRYHDLIARYWQNKEKGR</sequence>
<evidence type="ECO:0008006" key="3">
    <source>
        <dbReference type="Google" id="ProtNLM"/>
    </source>
</evidence>
<dbReference type="KEGG" id="hsw:Hsw_PA0123"/>